<proteinExistence type="predicted"/>
<dbReference type="PANTHER" id="PTHR11909">
    <property type="entry name" value="CASEIN KINASE-RELATED"/>
    <property type="match status" value="1"/>
</dbReference>
<dbReference type="PROSITE" id="PS50011">
    <property type="entry name" value="PROTEIN_KINASE_DOM"/>
    <property type="match status" value="1"/>
</dbReference>
<dbReference type="WBParaSite" id="NBR_0001489101-mRNA-1">
    <property type="protein sequence ID" value="NBR_0001489101-mRNA-1"/>
    <property type="gene ID" value="NBR_0001489101"/>
</dbReference>
<dbReference type="EMBL" id="UYSL01021525">
    <property type="protein sequence ID" value="VDL78486.1"/>
    <property type="molecule type" value="Genomic_DNA"/>
</dbReference>
<dbReference type="SUPFAM" id="SSF56112">
    <property type="entry name" value="Protein kinase-like (PK-like)"/>
    <property type="match status" value="1"/>
</dbReference>
<keyword evidence="1" id="KW-0547">Nucleotide-binding</keyword>
<dbReference type="InterPro" id="IPR050235">
    <property type="entry name" value="CK1_Ser-Thr_kinase"/>
</dbReference>
<dbReference type="GO" id="GO:0005524">
    <property type="term" value="F:ATP binding"/>
    <property type="evidence" value="ECO:0007669"/>
    <property type="project" value="UniProtKB-UniRule"/>
</dbReference>
<evidence type="ECO:0000313" key="5">
    <source>
        <dbReference type="WBParaSite" id="NBR_0001489101-mRNA-1"/>
    </source>
</evidence>
<dbReference type="GO" id="GO:0004672">
    <property type="term" value="F:protein kinase activity"/>
    <property type="evidence" value="ECO:0007669"/>
    <property type="project" value="InterPro"/>
</dbReference>
<keyword evidence="4" id="KW-1185">Reference proteome</keyword>
<dbReference type="InterPro" id="IPR000719">
    <property type="entry name" value="Prot_kinase_dom"/>
</dbReference>
<organism evidence="5">
    <name type="scientific">Nippostrongylus brasiliensis</name>
    <name type="common">Rat hookworm</name>
    <dbReference type="NCBI Taxonomy" id="27835"/>
    <lineage>
        <taxon>Eukaryota</taxon>
        <taxon>Metazoa</taxon>
        <taxon>Ecdysozoa</taxon>
        <taxon>Nematoda</taxon>
        <taxon>Chromadorea</taxon>
        <taxon>Rhabditida</taxon>
        <taxon>Rhabditina</taxon>
        <taxon>Rhabditomorpha</taxon>
        <taxon>Strongyloidea</taxon>
        <taxon>Heligmosomidae</taxon>
        <taxon>Nippostrongylus</taxon>
    </lineage>
</organism>
<feature type="domain" description="Protein kinase" evidence="2">
    <location>
        <begin position="30"/>
        <end position="309"/>
    </location>
</feature>
<keyword evidence="1" id="KW-0067">ATP-binding</keyword>
<dbReference type="SMART" id="SM00220">
    <property type="entry name" value="S_TKc"/>
    <property type="match status" value="1"/>
</dbReference>
<sequence>MATGSEKTNEDDGKFCLIKGTPIVTKKASYTVQGLVGEGSFGAVYKVTEKDESRLFAMKCEAKASKSLPKLDVEKDILIQIGGRKHFTTLIDYGENKAFRYIIMELLGKNLSDLKKEQPASVFSMSTGLKASQQCLMACRELHSIGYIHRDVKPANYAIGLNQNRKMIYLLDFGISRRYGIGPGESTRQVVFKGTLPYASTSCHRCDELGPRDDCESWFYMLVDLISPMGLPWSMARDADAVLAMKENVMRGKVVTDGRAGIEERTVAAMTKGQVINRSSTLVSMRAAAERIRDGTAGCVDMRGFRNYR</sequence>
<evidence type="ECO:0000313" key="4">
    <source>
        <dbReference type="Proteomes" id="UP000271162"/>
    </source>
</evidence>
<dbReference type="AlphaFoldDB" id="A0A0N4YE05"/>
<dbReference type="STRING" id="27835.A0A0N4YE05"/>
<dbReference type="InterPro" id="IPR017441">
    <property type="entry name" value="Protein_kinase_ATP_BS"/>
</dbReference>
<dbReference type="PROSITE" id="PS00107">
    <property type="entry name" value="PROTEIN_KINASE_ATP"/>
    <property type="match status" value="1"/>
</dbReference>
<dbReference type="Pfam" id="PF00069">
    <property type="entry name" value="Pkinase"/>
    <property type="match status" value="1"/>
</dbReference>
<evidence type="ECO:0000256" key="1">
    <source>
        <dbReference type="PROSITE-ProRule" id="PRU10141"/>
    </source>
</evidence>
<dbReference type="Gene3D" id="1.10.510.10">
    <property type="entry name" value="Transferase(Phosphotransferase) domain 1"/>
    <property type="match status" value="1"/>
</dbReference>
<accession>A0A0N4YE05</accession>
<name>A0A0N4YE05_NIPBR</name>
<dbReference type="Proteomes" id="UP000271162">
    <property type="component" value="Unassembled WGS sequence"/>
</dbReference>
<evidence type="ECO:0000313" key="3">
    <source>
        <dbReference type="EMBL" id="VDL78486.1"/>
    </source>
</evidence>
<gene>
    <name evidence="3" type="ORF">NBR_LOCUS14892</name>
</gene>
<dbReference type="InterPro" id="IPR011009">
    <property type="entry name" value="Kinase-like_dom_sf"/>
</dbReference>
<reference evidence="5" key="1">
    <citation type="submission" date="2017-02" db="UniProtKB">
        <authorList>
            <consortium name="WormBaseParasite"/>
        </authorList>
    </citation>
    <scope>IDENTIFICATION</scope>
</reference>
<feature type="binding site" evidence="1">
    <location>
        <position position="59"/>
    </location>
    <ligand>
        <name>ATP</name>
        <dbReference type="ChEBI" id="CHEBI:30616"/>
    </ligand>
</feature>
<evidence type="ECO:0000259" key="2">
    <source>
        <dbReference type="PROSITE" id="PS50011"/>
    </source>
</evidence>
<protein>
    <submittedName>
        <fullName evidence="5">Protein kinase domain-containing protein</fullName>
    </submittedName>
</protein>
<reference evidence="3 4" key="2">
    <citation type="submission" date="2018-11" db="EMBL/GenBank/DDBJ databases">
        <authorList>
            <consortium name="Pathogen Informatics"/>
        </authorList>
    </citation>
    <scope>NUCLEOTIDE SEQUENCE [LARGE SCALE GENOMIC DNA]</scope>
</reference>